<dbReference type="Proteomes" id="UP000477680">
    <property type="component" value="Chromosome"/>
</dbReference>
<dbReference type="AlphaFoldDB" id="A0A6C0TXH1"/>
<reference evidence="1 2" key="1">
    <citation type="submission" date="2020-02" db="EMBL/GenBank/DDBJ databases">
        <title>Genome sequencing for Kineobactrum sp. M2.</title>
        <authorList>
            <person name="Park S.-J."/>
        </authorList>
    </citation>
    <scope>NUCLEOTIDE SEQUENCE [LARGE SCALE GENOMIC DNA]</scope>
    <source>
        <strain evidence="1 2">M2</strain>
    </source>
</reference>
<accession>A0A6C0TXH1</accession>
<gene>
    <name evidence="1" type="ORF">G3T16_01140</name>
</gene>
<keyword evidence="2" id="KW-1185">Reference proteome</keyword>
<dbReference type="EMBL" id="CP048711">
    <property type="protein sequence ID" value="QIB64223.1"/>
    <property type="molecule type" value="Genomic_DNA"/>
</dbReference>
<protein>
    <submittedName>
        <fullName evidence="1">Uncharacterized protein</fullName>
    </submittedName>
</protein>
<evidence type="ECO:0000313" key="2">
    <source>
        <dbReference type="Proteomes" id="UP000477680"/>
    </source>
</evidence>
<evidence type="ECO:0000313" key="1">
    <source>
        <dbReference type="EMBL" id="QIB64223.1"/>
    </source>
</evidence>
<name>A0A6C0TXH1_9GAMM</name>
<dbReference type="RefSeq" id="WP_163493473.1">
    <property type="nucleotide sequence ID" value="NZ_CP048711.1"/>
</dbReference>
<proteinExistence type="predicted"/>
<organism evidence="1 2">
    <name type="scientific">Kineobactrum salinum</name>
    <dbReference type="NCBI Taxonomy" id="2708301"/>
    <lineage>
        <taxon>Bacteria</taxon>
        <taxon>Pseudomonadati</taxon>
        <taxon>Pseudomonadota</taxon>
        <taxon>Gammaproteobacteria</taxon>
        <taxon>Cellvibrionales</taxon>
        <taxon>Halieaceae</taxon>
        <taxon>Kineobactrum</taxon>
    </lineage>
</organism>
<sequence>MSEAERMRLVELASEYDTPQVRALLGLILDSGGQDVATLKKTLNPTTIYKLPVDKGAWPLAKDWNIR</sequence>
<dbReference type="KEGG" id="kim:G3T16_01140"/>